<feature type="transmembrane region" description="Helical" evidence="6">
    <location>
        <begin position="117"/>
        <end position="135"/>
    </location>
</feature>
<dbReference type="Pfam" id="PF00939">
    <property type="entry name" value="Na_sulph_symp"/>
    <property type="match status" value="1"/>
</dbReference>
<comment type="caution">
    <text evidence="7">The sequence shown here is derived from an EMBL/GenBank/DDBJ whole genome shotgun (WGS) entry which is preliminary data.</text>
</comment>
<dbReference type="EMBL" id="PDUD01000020">
    <property type="protein sequence ID" value="PHN05785.1"/>
    <property type="molecule type" value="Genomic_DNA"/>
</dbReference>
<comment type="subcellular location">
    <subcellularLocation>
        <location evidence="1">Membrane</location>
        <topology evidence="1">Multi-pass membrane protein</topology>
    </subcellularLocation>
</comment>
<evidence type="ECO:0000256" key="6">
    <source>
        <dbReference type="SAM" id="Phobius"/>
    </source>
</evidence>
<dbReference type="GO" id="GO:0015141">
    <property type="term" value="F:succinate transmembrane transporter activity"/>
    <property type="evidence" value="ECO:0007669"/>
    <property type="project" value="UniProtKB-ARBA"/>
</dbReference>
<dbReference type="Proteomes" id="UP000223913">
    <property type="component" value="Unassembled WGS sequence"/>
</dbReference>
<feature type="transmembrane region" description="Helical" evidence="6">
    <location>
        <begin position="170"/>
        <end position="193"/>
    </location>
</feature>
<gene>
    <name evidence="7" type="ORF">CRP01_15035</name>
</gene>
<dbReference type="PANTHER" id="PTHR10283:SF82">
    <property type="entry name" value="SOLUTE CARRIER FAMILY 13 MEMBER 2"/>
    <property type="match status" value="1"/>
</dbReference>
<keyword evidence="3 6" id="KW-0812">Transmembrane</keyword>
<feature type="transmembrane region" description="Helical" evidence="6">
    <location>
        <begin position="78"/>
        <end position="96"/>
    </location>
</feature>
<dbReference type="PROSITE" id="PS01271">
    <property type="entry name" value="NA_SULFATE"/>
    <property type="match status" value="1"/>
</dbReference>
<feature type="transmembrane region" description="Helical" evidence="6">
    <location>
        <begin position="452"/>
        <end position="474"/>
    </location>
</feature>
<keyword evidence="8" id="KW-1185">Reference proteome</keyword>
<evidence type="ECO:0000256" key="5">
    <source>
        <dbReference type="ARBA" id="ARBA00023136"/>
    </source>
</evidence>
<feature type="transmembrane region" description="Helical" evidence="6">
    <location>
        <begin position="213"/>
        <end position="235"/>
    </location>
</feature>
<evidence type="ECO:0000256" key="3">
    <source>
        <dbReference type="ARBA" id="ARBA00022692"/>
    </source>
</evidence>
<evidence type="ECO:0000313" key="8">
    <source>
        <dbReference type="Proteomes" id="UP000223913"/>
    </source>
</evidence>
<feature type="transmembrane region" description="Helical" evidence="6">
    <location>
        <begin position="372"/>
        <end position="402"/>
    </location>
</feature>
<evidence type="ECO:0000313" key="7">
    <source>
        <dbReference type="EMBL" id="PHN05785.1"/>
    </source>
</evidence>
<dbReference type="InterPro" id="IPR031312">
    <property type="entry name" value="Na/sul_symport_CS"/>
</dbReference>
<dbReference type="GO" id="GO:0005886">
    <property type="term" value="C:plasma membrane"/>
    <property type="evidence" value="ECO:0007669"/>
    <property type="project" value="TreeGrafter"/>
</dbReference>
<protein>
    <submittedName>
        <fullName evidence="7">Anion transporter</fullName>
    </submittedName>
</protein>
<dbReference type="RefSeq" id="WP_099150875.1">
    <property type="nucleotide sequence ID" value="NZ_PDUD01000020.1"/>
</dbReference>
<keyword evidence="4 6" id="KW-1133">Transmembrane helix</keyword>
<accession>A0A2D0NBC5</accession>
<feature type="transmembrane region" description="Helical" evidence="6">
    <location>
        <begin position="337"/>
        <end position="360"/>
    </location>
</feature>
<evidence type="ECO:0000256" key="1">
    <source>
        <dbReference type="ARBA" id="ARBA00004141"/>
    </source>
</evidence>
<feature type="transmembrane region" description="Helical" evidence="6">
    <location>
        <begin position="141"/>
        <end position="158"/>
    </location>
</feature>
<dbReference type="AlphaFoldDB" id="A0A2D0NBC5"/>
<sequence length="478" mass="51240">MSLQKIGLVAGPLLLIGILMYPRPEVFSPDAWRVIAIAAMMICWWVTEAVPLAVTAILPMVMLPLFGIGSMSDATTPFASPIVYLFFGGFMIALAMEKWDLHRRIALNIVRITGTNANGILLGFMIATAFLSMWISNTATTVMMLPIAVSVIDLLTKGKTEYAPKSIRNFAISMMLLVAFGANIGGTTTIIGTPPNVVFAGVMRTNHNIEVSFASWIMLGAPFAIVLLALTYGLIVKVLYKNGLGNFAGGKALIREELKNLGNPSTGEIRTLIVFVSTALCWIFRKQINGLLPDGTSITDPEIAIWATIALFVVPVDFSKGKFLLSWKDTERLPWGILLLFGGGLSLAAAMESTGLINLIADQFSGMEEAGFWVILGLAAVSLFMTEVMSNVALVTILLPVVGGIAVGMGINPLYACIPVTLAASCAFMLPMSTPPNAIVFASGYISIPQMMRAGVVLNILTIILIAILSQTLIPMIF</sequence>
<proteinExistence type="predicted"/>
<keyword evidence="5 6" id="KW-0472">Membrane</keyword>
<evidence type="ECO:0000256" key="4">
    <source>
        <dbReference type="ARBA" id="ARBA00022989"/>
    </source>
</evidence>
<organism evidence="7 8">
    <name type="scientific">Flavilitoribacter nigricans (strain ATCC 23147 / DSM 23189 / NBRC 102662 / NCIMB 1420 / SS-2)</name>
    <name type="common">Lewinella nigricans</name>
    <dbReference type="NCBI Taxonomy" id="1122177"/>
    <lineage>
        <taxon>Bacteria</taxon>
        <taxon>Pseudomonadati</taxon>
        <taxon>Bacteroidota</taxon>
        <taxon>Saprospiria</taxon>
        <taxon>Saprospirales</taxon>
        <taxon>Lewinellaceae</taxon>
        <taxon>Flavilitoribacter</taxon>
    </lineage>
</organism>
<evidence type="ECO:0000256" key="2">
    <source>
        <dbReference type="ARBA" id="ARBA00022448"/>
    </source>
</evidence>
<reference evidence="7 8" key="1">
    <citation type="submission" date="2017-10" db="EMBL/GenBank/DDBJ databases">
        <title>The draft genome sequence of Lewinella nigricans NBRC 102662.</title>
        <authorList>
            <person name="Wang K."/>
        </authorList>
    </citation>
    <scope>NUCLEOTIDE SEQUENCE [LARGE SCALE GENOMIC DNA]</scope>
    <source>
        <strain evidence="7 8">NBRC 102662</strain>
    </source>
</reference>
<dbReference type="NCBIfam" id="TIGR00785">
    <property type="entry name" value="dass"/>
    <property type="match status" value="1"/>
</dbReference>
<keyword evidence="2" id="KW-0813">Transport</keyword>
<name>A0A2D0NBC5_FLAN2</name>
<feature type="transmembrane region" description="Helical" evidence="6">
    <location>
        <begin position="34"/>
        <end position="58"/>
    </location>
</feature>
<dbReference type="PANTHER" id="PTHR10283">
    <property type="entry name" value="SOLUTE CARRIER FAMILY 13 MEMBER"/>
    <property type="match status" value="1"/>
</dbReference>
<dbReference type="OrthoDB" id="9766267at2"/>
<dbReference type="InterPro" id="IPR001898">
    <property type="entry name" value="SLC13A/DASS"/>
</dbReference>